<dbReference type="PANTHER" id="PTHR21028">
    <property type="entry name" value="SI:CH211-156B7.4"/>
    <property type="match status" value="1"/>
</dbReference>
<dbReference type="CDD" id="cd07890">
    <property type="entry name" value="CYTH-like_AC_IV-like"/>
    <property type="match status" value="1"/>
</dbReference>
<dbReference type="InterPro" id="IPR033469">
    <property type="entry name" value="CYTH-like_dom_sf"/>
</dbReference>
<dbReference type="PANTHER" id="PTHR21028:SF2">
    <property type="entry name" value="CYTH DOMAIN-CONTAINING PROTEIN"/>
    <property type="match status" value="1"/>
</dbReference>
<dbReference type="EMBL" id="CP036433">
    <property type="protein sequence ID" value="QDU92776.1"/>
    <property type="molecule type" value="Genomic_DNA"/>
</dbReference>
<dbReference type="Gene3D" id="2.40.320.10">
    <property type="entry name" value="Hypothetical Protein Pfu-838710-001"/>
    <property type="match status" value="1"/>
</dbReference>
<reference evidence="2 3" key="1">
    <citation type="submission" date="2019-02" db="EMBL/GenBank/DDBJ databases">
        <title>Deep-cultivation of Planctomycetes and their phenomic and genomic characterization uncovers novel biology.</title>
        <authorList>
            <person name="Wiegand S."/>
            <person name="Jogler M."/>
            <person name="Boedeker C."/>
            <person name="Pinto D."/>
            <person name="Vollmers J."/>
            <person name="Rivas-Marin E."/>
            <person name="Kohn T."/>
            <person name="Peeters S.H."/>
            <person name="Heuer A."/>
            <person name="Rast P."/>
            <person name="Oberbeckmann S."/>
            <person name="Bunk B."/>
            <person name="Jeske O."/>
            <person name="Meyerdierks A."/>
            <person name="Storesund J.E."/>
            <person name="Kallscheuer N."/>
            <person name="Luecker S."/>
            <person name="Lage O.M."/>
            <person name="Pohl T."/>
            <person name="Merkel B.J."/>
            <person name="Hornburger P."/>
            <person name="Mueller R.-W."/>
            <person name="Bruemmer F."/>
            <person name="Labrenz M."/>
            <person name="Spormann A.M."/>
            <person name="Op den Camp H."/>
            <person name="Overmann J."/>
            <person name="Amann R."/>
            <person name="Jetten M.S.M."/>
            <person name="Mascher T."/>
            <person name="Medema M.H."/>
            <person name="Devos D.P."/>
            <person name="Kaster A.-K."/>
            <person name="Ovreas L."/>
            <person name="Rohde M."/>
            <person name="Galperin M.Y."/>
            <person name="Jogler C."/>
        </authorList>
    </citation>
    <scope>NUCLEOTIDE SEQUENCE [LARGE SCALE GENOMIC DNA]</scope>
    <source>
        <strain evidence="2 3">Pla85_3_4</strain>
    </source>
</reference>
<evidence type="ECO:0000313" key="2">
    <source>
        <dbReference type="EMBL" id="QDU92776.1"/>
    </source>
</evidence>
<name>A0A518DLR3_9BACT</name>
<organism evidence="2 3">
    <name type="scientific">Lignipirellula cremea</name>
    <dbReference type="NCBI Taxonomy" id="2528010"/>
    <lineage>
        <taxon>Bacteria</taxon>
        <taxon>Pseudomonadati</taxon>
        <taxon>Planctomycetota</taxon>
        <taxon>Planctomycetia</taxon>
        <taxon>Pirellulales</taxon>
        <taxon>Pirellulaceae</taxon>
        <taxon>Lignipirellula</taxon>
    </lineage>
</organism>
<sequence length="189" mass="21154">MLYEVEQKFRVADMSAVEKRLLDMGAQLAAPIMQTDIYLAHPCRDFSATDEAFRLRVVGARNYLTYKGPKIDSLTKTRRELELPLLEGPRHAGQVTELLDALGFVRVGEVRKSRRIAMTPWKGQTVEVSLDEVAGAGDFVELELSADDDSLNEARQTLSELAAALSLTENERRSYLELILLQGISDARE</sequence>
<proteinExistence type="predicted"/>
<keyword evidence="3" id="KW-1185">Reference proteome</keyword>
<dbReference type="NCBIfam" id="TIGR00318">
    <property type="entry name" value="cyaB"/>
    <property type="match status" value="1"/>
</dbReference>
<dbReference type="SUPFAM" id="SSF55154">
    <property type="entry name" value="CYTH-like phosphatases"/>
    <property type="match status" value="1"/>
</dbReference>
<accession>A0A518DLR3</accession>
<dbReference type="RefSeq" id="WP_145049025.1">
    <property type="nucleotide sequence ID" value="NZ_CP036433.1"/>
</dbReference>
<dbReference type="Pfam" id="PF01928">
    <property type="entry name" value="CYTH"/>
    <property type="match status" value="1"/>
</dbReference>
<evidence type="ECO:0000313" key="3">
    <source>
        <dbReference type="Proteomes" id="UP000317648"/>
    </source>
</evidence>
<dbReference type="KEGG" id="lcre:Pla8534_05250"/>
<feature type="domain" description="CYTH" evidence="1">
    <location>
        <begin position="2"/>
        <end position="181"/>
    </location>
</feature>
<dbReference type="InterPro" id="IPR023577">
    <property type="entry name" value="CYTH_domain"/>
</dbReference>
<dbReference type="PROSITE" id="PS51707">
    <property type="entry name" value="CYTH"/>
    <property type="match status" value="1"/>
</dbReference>
<dbReference type="InterPro" id="IPR008173">
    <property type="entry name" value="Adenylyl_cyclase_CyaB"/>
</dbReference>
<dbReference type="OrthoDB" id="269802at2"/>
<gene>
    <name evidence="2" type="ORF">Pla8534_05250</name>
</gene>
<dbReference type="SMART" id="SM01118">
    <property type="entry name" value="CYTH"/>
    <property type="match status" value="1"/>
</dbReference>
<dbReference type="Proteomes" id="UP000317648">
    <property type="component" value="Chromosome"/>
</dbReference>
<dbReference type="AlphaFoldDB" id="A0A518DLR3"/>
<protein>
    <submittedName>
        <fullName evidence="2">CYTH domain protein</fullName>
    </submittedName>
</protein>
<evidence type="ECO:0000259" key="1">
    <source>
        <dbReference type="PROSITE" id="PS51707"/>
    </source>
</evidence>